<dbReference type="FunFam" id="3.40.50.300:FF:000042">
    <property type="entry name" value="Maltose/maltodextrin ABC transporter, ATP-binding protein"/>
    <property type="match status" value="1"/>
</dbReference>
<dbReference type="InterPro" id="IPR008995">
    <property type="entry name" value="Mo/tungstate-bd_C_term_dom"/>
</dbReference>
<dbReference type="InterPro" id="IPR013611">
    <property type="entry name" value="Transp-assoc_OB_typ2"/>
</dbReference>
<dbReference type="InterPro" id="IPR003593">
    <property type="entry name" value="AAA+_ATPase"/>
</dbReference>
<keyword evidence="1" id="KW-0813">Transport</keyword>
<evidence type="ECO:0000313" key="7">
    <source>
        <dbReference type="Proteomes" id="UP000218598"/>
    </source>
</evidence>
<evidence type="ECO:0000256" key="3">
    <source>
        <dbReference type="ARBA" id="ARBA00022840"/>
    </source>
</evidence>
<dbReference type="Pfam" id="PF00005">
    <property type="entry name" value="ABC_tran"/>
    <property type="match status" value="1"/>
</dbReference>
<dbReference type="OrthoDB" id="9802264at2"/>
<sequence length="361" mass="39237">MIRYDGIRVDYGDFTAIHDLDLHVREGEFFTLLGPSGCGKTTALRTLAGFVSPSAGDVHVAGRRVTRLPSDKRQIGMVFQNYALFPSLNVRENIAFGLKVRKESRAEVERKVREIAEQVDLSSTQLEKNLADLSGGQQQRVAIARALVLRPKILLLDEPLSNLDAKLRAQLRVQLKDLQEQFGITTVYVTHDQDEALSMSDRIAVFHDGRVEQIGTPEEIYDASATEFVCHFIGDASRLSPALVTEVAARSGTALDPTRASYVREEKVRLGTGTASGGSVALPGTVVRRRYHGERSSYEISTHGAIVKVMQPEDGSARPQAGDAVTVHIDPATILQYEGRAASGADEDGAPATDVTSVAAR</sequence>
<dbReference type="SUPFAM" id="SSF50331">
    <property type="entry name" value="MOP-like"/>
    <property type="match status" value="1"/>
</dbReference>
<feature type="domain" description="ABC transporter" evidence="5">
    <location>
        <begin position="2"/>
        <end position="233"/>
    </location>
</feature>
<dbReference type="InterPro" id="IPR050093">
    <property type="entry name" value="ABC_SmlMolc_Importer"/>
</dbReference>
<evidence type="ECO:0000256" key="2">
    <source>
        <dbReference type="ARBA" id="ARBA00022741"/>
    </source>
</evidence>
<dbReference type="GO" id="GO:0043190">
    <property type="term" value="C:ATP-binding cassette (ABC) transporter complex"/>
    <property type="evidence" value="ECO:0007669"/>
    <property type="project" value="InterPro"/>
</dbReference>
<dbReference type="Proteomes" id="UP000218598">
    <property type="component" value="Unassembled WGS sequence"/>
</dbReference>
<dbReference type="EMBL" id="NRGR01000024">
    <property type="protein sequence ID" value="PCC38287.1"/>
    <property type="molecule type" value="Genomic_DNA"/>
</dbReference>
<dbReference type="Pfam" id="PF08402">
    <property type="entry name" value="TOBE_2"/>
    <property type="match status" value="1"/>
</dbReference>
<comment type="caution">
    <text evidence="6">The sequence shown here is derived from an EMBL/GenBank/DDBJ whole genome shotgun (WGS) entry which is preliminary data.</text>
</comment>
<reference evidence="6 7" key="1">
    <citation type="journal article" date="2017" name="Elife">
        <title>Extensive horizontal gene transfer in cheese-associated bacteria.</title>
        <authorList>
            <person name="Bonham K.S."/>
            <person name="Wolfe B.E."/>
            <person name="Dutton R.J."/>
        </authorList>
    </citation>
    <scope>NUCLEOTIDE SEQUENCE [LARGE SCALE GENOMIC DNA]</scope>
    <source>
        <strain evidence="6 7">341_9</strain>
    </source>
</reference>
<dbReference type="GO" id="GO:0016887">
    <property type="term" value="F:ATP hydrolysis activity"/>
    <property type="evidence" value="ECO:0007669"/>
    <property type="project" value="InterPro"/>
</dbReference>
<gene>
    <name evidence="6" type="ORF">CIK66_14725</name>
</gene>
<evidence type="ECO:0000256" key="4">
    <source>
        <dbReference type="SAM" id="MobiDB-lite"/>
    </source>
</evidence>
<dbReference type="PROSITE" id="PS50893">
    <property type="entry name" value="ABC_TRANSPORTER_2"/>
    <property type="match status" value="1"/>
</dbReference>
<keyword evidence="7" id="KW-1185">Reference proteome</keyword>
<dbReference type="PROSITE" id="PS00211">
    <property type="entry name" value="ABC_TRANSPORTER_1"/>
    <property type="match status" value="1"/>
</dbReference>
<evidence type="ECO:0000313" key="6">
    <source>
        <dbReference type="EMBL" id="PCC38287.1"/>
    </source>
</evidence>
<feature type="region of interest" description="Disordered" evidence="4">
    <location>
        <begin position="340"/>
        <end position="361"/>
    </location>
</feature>
<accession>A0A2A3YG52</accession>
<dbReference type="PANTHER" id="PTHR42781:SF4">
    <property type="entry name" value="SPERMIDINE_PUTRESCINE IMPORT ATP-BINDING PROTEIN POTA"/>
    <property type="match status" value="1"/>
</dbReference>
<dbReference type="SUPFAM" id="SSF52540">
    <property type="entry name" value="P-loop containing nucleoside triphosphate hydrolases"/>
    <property type="match status" value="1"/>
</dbReference>
<proteinExistence type="predicted"/>
<keyword evidence="2" id="KW-0547">Nucleotide-binding</keyword>
<dbReference type="InterPro" id="IPR027417">
    <property type="entry name" value="P-loop_NTPase"/>
</dbReference>
<dbReference type="InterPro" id="IPR003439">
    <property type="entry name" value="ABC_transporter-like_ATP-bd"/>
</dbReference>
<protein>
    <submittedName>
        <fullName evidence="6">Molybdenum ABC transporter ATP-binding protein</fullName>
    </submittedName>
</protein>
<dbReference type="RefSeq" id="WP_096197625.1">
    <property type="nucleotide sequence ID" value="NZ_NRGR01000024.1"/>
</dbReference>
<evidence type="ECO:0000256" key="1">
    <source>
        <dbReference type="ARBA" id="ARBA00022448"/>
    </source>
</evidence>
<dbReference type="PANTHER" id="PTHR42781">
    <property type="entry name" value="SPERMIDINE/PUTRESCINE IMPORT ATP-BINDING PROTEIN POTA"/>
    <property type="match status" value="1"/>
</dbReference>
<name>A0A2A3YG52_9MICO</name>
<dbReference type="SMART" id="SM00382">
    <property type="entry name" value="AAA"/>
    <property type="match status" value="1"/>
</dbReference>
<dbReference type="GO" id="GO:0140359">
    <property type="term" value="F:ABC-type transporter activity"/>
    <property type="evidence" value="ECO:0007669"/>
    <property type="project" value="UniProtKB-ARBA"/>
</dbReference>
<organism evidence="6 7">
    <name type="scientific">Brachybacterium alimentarium</name>
    <dbReference type="NCBI Taxonomy" id="47845"/>
    <lineage>
        <taxon>Bacteria</taxon>
        <taxon>Bacillati</taxon>
        <taxon>Actinomycetota</taxon>
        <taxon>Actinomycetes</taxon>
        <taxon>Micrococcales</taxon>
        <taxon>Dermabacteraceae</taxon>
        <taxon>Brachybacterium</taxon>
    </lineage>
</organism>
<evidence type="ECO:0000259" key="5">
    <source>
        <dbReference type="PROSITE" id="PS50893"/>
    </source>
</evidence>
<dbReference type="Gene3D" id="3.40.50.300">
    <property type="entry name" value="P-loop containing nucleotide triphosphate hydrolases"/>
    <property type="match status" value="1"/>
</dbReference>
<dbReference type="InterPro" id="IPR017871">
    <property type="entry name" value="ABC_transporter-like_CS"/>
</dbReference>
<dbReference type="AlphaFoldDB" id="A0A2A3YG52"/>
<keyword evidence="3 6" id="KW-0067">ATP-binding</keyword>
<dbReference type="GO" id="GO:0005524">
    <property type="term" value="F:ATP binding"/>
    <property type="evidence" value="ECO:0007669"/>
    <property type="project" value="UniProtKB-KW"/>
</dbReference>